<dbReference type="Proteomes" id="UP000176614">
    <property type="component" value="Unassembled WGS sequence"/>
</dbReference>
<evidence type="ECO:0008006" key="8">
    <source>
        <dbReference type="Google" id="ProtNLM"/>
    </source>
</evidence>
<keyword evidence="3" id="KW-0325">Glycoprotein</keyword>
<sequence length="726" mass="77872">MPVIRYNLLFLITLLCILCPVAFATPSLTLKGTATDGTSNTPYASRVYFGDYNGDGYDDYATSNGQTGNGKVYIYFGGLLFDNTVDITITGEAASDFFGSQEDGISLVDLNGDGSDELIVGAPYNDAGGSNVGKIYIYTGGVLSSGTYAASVANTTLVGNLTDRRQLGRSVSYGDADNDGDMDLLIGSIAESQAVSKLHIFTNSSGVVDFSASWAILSLAGSTAYSVFSRAMAYDFNDDSFNDILVSDGWGYSYTGKDLNISFGDGTTAFGTTTSFPESSSASAYGRANSYDVSDINLDGKEDICASIYTGSSNRGSVFCWFGRETFLSSYAQSTADITLTGPNAGDYLGRGLTISDVNNDGKPDLLAGATQWGATKRGALYIYKGTGETFSSSPWLTYAKTSGTTSFGASVSTGDLDSDGWVDINVTTGGQWVGGSGASYINIFEIDHGNPTISVAGASSGSEMEGEAISGDPGYTVKGVEWSTSANLSGTWTACTPKDGTFDESTEEFSCNVSSFEDGESEIYLRSYDQNDVYMPERLIMHKDFTLDKESPGESDQLVGLSKDNLVQLGSKTLKSDDRELTLYFDVKDSTTEVKYLMLSQKDDFKGAKWKAYDGDIKLSFDHDGKKNLFIRFKDDAGNVSDTFKQTLKITTKSQDDDSEPIAPTLVSPTPPAPLENQIIASNKIEIEEVKPLVLQSQANKSDEPKIRVNKTLWQTVLGWLGIEY</sequence>
<dbReference type="GO" id="GO:0009897">
    <property type="term" value="C:external side of plasma membrane"/>
    <property type="evidence" value="ECO:0007669"/>
    <property type="project" value="TreeGrafter"/>
</dbReference>
<evidence type="ECO:0000256" key="1">
    <source>
        <dbReference type="ARBA" id="ARBA00022729"/>
    </source>
</evidence>
<evidence type="ECO:0000256" key="3">
    <source>
        <dbReference type="ARBA" id="ARBA00023180"/>
    </source>
</evidence>
<dbReference type="PROSITE" id="PS51470">
    <property type="entry name" value="FG_GAP"/>
    <property type="match status" value="2"/>
</dbReference>
<keyword evidence="1 5" id="KW-0732">Signal</keyword>
<dbReference type="SMART" id="SM00191">
    <property type="entry name" value="Int_alpha"/>
    <property type="match status" value="5"/>
</dbReference>
<evidence type="ECO:0000256" key="2">
    <source>
        <dbReference type="ARBA" id="ARBA00022737"/>
    </source>
</evidence>
<dbReference type="GO" id="GO:0007229">
    <property type="term" value="P:integrin-mediated signaling pathway"/>
    <property type="evidence" value="ECO:0007669"/>
    <property type="project" value="TreeGrafter"/>
</dbReference>
<dbReference type="EMBL" id="MEVT01000006">
    <property type="protein sequence ID" value="OGC63408.1"/>
    <property type="molecule type" value="Genomic_DNA"/>
</dbReference>
<dbReference type="Pfam" id="PF01839">
    <property type="entry name" value="FG-GAP"/>
    <property type="match status" value="1"/>
</dbReference>
<dbReference type="AlphaFoldDB" id="A0A1F4W295"/>
<dbReference type="PANTHER" id="PTHR23220">
    <property type="entry name" value="INTEGRIN ALPHA"/>
    <property type="match status" value="1"/>
</dbReference>
<name>A0A1F4W295_UNCKA</name>
<dbReference type="PANTHER" id="PTHR23220:SF133">
    <property type="entry name" value="INTEGRIN ALPHA-PS2"/>
    <property type="match status" value="1"/>
</dbReference>
<protein>
    <recommendedName>
        <fullName evidence="8">FG-GAP repeat protein</fullName>
    </recommendedName>
</protein>
<dbReference type="Gene3D" id="2.130.10.130">
    <property type="entry name" value="Integrin alpha, N-terminal"/>
    <property type="match status" value="3"/>
</dbReference>
<accession>A0A1F4W295</accession>
<dbReference type="InterPro" id="IPR013519">
    <property type="entry name" value="Int_alpha_beta-p"/>
</dbReference>
<dbReference type="GO" id="GO:0005178">
    <property type="term" value="F:integrin binding"/>
    <property type="evidence" value="ECO:0007669"/>
    <property type="project" value="TreeGrafter"/>
</dbReference>
<evidence type="ECO:0000313" key="7">
    <source>
        <dbReference type="Proteomes" id="UP000176614"/>
    </source>
</evidence>
<dbReference type="InterPro" id="IPR013517">
    <property type="entry name" value="FG-GAP"/>
</dbReference>
<keyword evidence="2" id="KW-0677">Repeat</keyword>
<reference evidence="6 7" key="1">
    <citation type="journal article" date="2016" name="Nat. Commun.">
        <title>Thousands of microbial genomes shed light on interconnected biogeochemical processes in an aquifer system.</title>
        <authorList>
            <person name="Anantharaman K."/>
            <person name="Brown C.T."/>
            <person name="Hug L.A."/>
            <person name="Sharon I."/>
            <person name="Castelle C.J."/>
            <person name="Probst A.J."/>
            <person name="Thomas B.C."/>
            <person name="Singh A."/>
            <person name="Wilkins M.J."/>
            <person name="Karaoz U."/>
            <person name="Brodie E.L."/>
            <person name="Williams K.H."/>
            <person name="Hubbard S.S."/>
            <person name="Banfield J.F."/>
        </authorList>
    </citation>
    <scope>NUCLEOTIDE SEQUENCE [LARGE SCALE GENOMIC DNA]</scope>
</reference>
<gene>
    <name evidence="6" type="ORF">A2264_01625</name>
</gene>
<proteinExistence type="predicted"/>
<comment type="caution">
    <text evidence="6">The sequence shown here is derived from an EMBL/GenBank/DDBJ whole genome shotgun (WGS) entry which is preliminary data.</text>
</comment>
<dbReference type="Pfam" id="PF13517">
    <property type="entry name" value="FG-GAP_3"/>
    <property type="match status" value="1"/>
</dbReference>
<dbReference type="GO" id="GO:0007160">
    <property type="term" value="P:cell-matrix adhesion"/>
    <property type="evidence" value="ECO:0007669"/>
    <property type="project" value="TreeGrafter"/>
</dbReference>
<feature type="region of interest" description="Disordered" evidence="4">
    <location>
        <begin position="654"/>
        <end position="674"/>
    </location>
</feature>
<feature type="signal peptide" evidence="5">
    <location>
        <begin position="1"/>
        <end position="24"/>
    </location>
</feature>
<evidence type="ECO:0000256" key="4">
    <source>
        <dbReference type="SAM" id="MobiDB-lite"/>
    </source>
</evidence>
<dbReference type="InterPro" id="IPR028994">
    <property type="entry name" value="Integrin_alpha_N"/>
</dbReference>
<dbReference type="GO" id="GO:0033627">
    <property type="term" value="P:cell adhesion mediated by integrin"/>
    <property type="evidence" value="ECO:0007669"/>
    <property type="project" value="TreeGrafter"/>
</dbReference>
<organism evidence="6 7">
    <name type="scientific">candidate division WWE3 bacterium RIFOXYA2_FULL_46_9</name>
    <dbReference type="NCBI Taxonomy" id="1802636"/>
    <lineage>
        <taxon>Bacteria</taxon>
        <taxon>Katanobacteria</taxon>
    </lineage>
</organism>
<feature type="chain" id="PRO_5009515049" description="FG-GAP repeat protein" evidence="5">
    <location>
        <begin position="25"/>
        <end position="726"/>
    </location>
</feature>
<evidence type="ECO:0000256" key="5">
    <source>
        <dbReference type="SAM" id="SignalP"/>
    </source>
</evidence>
<dbReference type="GO" id="GO:0008305">
    <property type="term" value="C:integrin complex"/>
    <property type="evidence" value="ECO:0007669"/>
    <property type="project" value="TreeGrafter"/>
</dbReference>
<evidence type="ECO:0000313" key="6">
    <source>
        <dbReference type="EMBL" id="OGC63408.1"/>
    </source>
</evidence>
<dbReference type="GO" id="GO:0098609">
    <property type="term" value="P:cell-cell adhesion"/>
    <property type="evidence" value="ECO:0007669"/>
    <property type="project" value="TreeGrafter"/>
</dbReference>
<dbReference type="SUPFAM" id="SSF69318">
    <property type="entry name" value="Integrin alpha N-terminal domain"/>
    <property type="match status" value="1"/>
</dbReference>